<proteinExistence type="predicted"/>
<comment type="caution">
    <text evidence="1">The sequence shown here is derived from an EMBL/GenBank/DDBJ whole genome shotgun (WGS) entry which is preliminary data.</text>
</comment>
<sequence length="85" mass="10310">MRVPIKIIRDIKILLWAFELQSSQTNIQFFSYRFLRTLLASRNASNINFRRGFTKVHVHLFLTLHASYKYTVICDYIYSIDYWDK</sequence>
<protein>
    <submittedName>
        <fullName evidence="1">Uncharacterized protein</fullName>
    </submittedName>
</protein>
<name>A0A2N1MDC5_9GLOM</name>
<dbReference type="EMBL" id="LLXL01002948">
    <property type="protein sequence ID" value="PKK59641.1"/>
    <property type="molecule type" value="Genomic_DNA"/>
</dbReference>
<reference evidence="1 2" key="1">
    <citation type="submission" date="2016-04" db="EMBL/GenBank/DDBJ databases">
        <title>Genome analyses suggest a sexual origin of heterokaryosis in a supposedly ancient asexual fungus.</title>
        <authorList>
            <person name="Ropars J."/>
            <person name="Sedzielewska K."/>
            <person name="Noel J."/>
            <person name="Charron P."/>
            <person name="Farinelli L."/>
            <person name="Marton T."/>
            <person name="Kruger M."/>
            <person name="Pelin A."/>
            <person name="Brachmann A."/>
            <person name="Corradi N."/>
        </authorList>
    </citation>
    <scope>NUCLEOTIDE SEQUENCE [LARGE SCALE GENOMIC DNA]</scope>
    <source>
        <strain evidence="1 2">C2</strain>
    </source>
</reference>
<evidence type="ECO:0000313" key="2">
    <source>
        <dbReference type="Proteomes" id="UP000233469"/>
    </source>
</evidence>
<reference evidence="1 2" key="2">
    <citation type="submission" date="2017-10" db="EMBL/GenBank/DDBJ databases">
        <title>Extensive intraspecific genome diversity in a model arbuscular mycorrhizal fungus.</title>
        <authorList>
            <person name="Chen E.C.H."/>
            <person name="Morin E."/>
            <person name="Baudet D."/>
            <person name="Noel J."/>
            <person name="Ndikumana S."/>
            <person name="Charron P."/>
            <person name="St-Onge C."/>
            <person name="Giorgi J."/>
            <person name="Grigoriev I.V."/>
            <person name="Roux C."/>
            <person name="Martin F.M."/>
            <person name="Corradi N."/>
        </authorList>
    </citation>
    <scope>NUCLEOTIDE SEQUENCE [LARGE SCALE GENOMIC DNA]</scope>
    <source>
        <strain evidence="1 2">C2</strain>
    </source>
</reference>
<dbReference type="AlphaFoldDB" id="A0A2N1MDC5"/>
<accession>A0A2N1MDC5</accession>
<dbReference type="Proteomes" id="UP000233469">
    <property type="component" value="Unassembled WGS sequence"/>
</dbReference>
<evidence type="ECO:0000313" key="1">
    <source>
        <dbReference type="EMBL" id="PKK59641.1"/>
    </source>
</evidence>
<organism evidence="1 2">
    <name type="scientific">Rhizophagus irregularis</name>
    <dbReference type="NCBI Taxonomy" id="588596"/>
    <lineage>
        <taxon>Eukaryota</taxon>
        <taxon>Fungi</taxon>
        <taxon>Fungi incertae sedis</taxon>
        <taxon>Mucoromycota</taxon>
        <taxon>Glomeromycotina</taxon>
        <taxon>Glomeromycetes</taxon>
        <taxon>Glomerales</taxon>
        <taxon>Glomeraceae</taxon>
        <taxon>Rhizophagus</taxon>
    </lineage>
</organism>
<gene>
    <name evidence="1" type="ORF">RhiirC2_283867</name>
</gene>